<dbReference type="AlphaFoldDB" id="V2XKS3"/>
<dbReference type="STRING" id="592026.GCWU0000282_001634"/>
<name>V2XKS3_9FIRM</name>
<dbReference type="InterPro" id="IPR003473">
    <property type="entry name" value="NadA"/>
</dbReference>
<dbReference type="GO" id="GO:0034628">
    <property type="term" value="P:'de novo' NAD+ biosynthetic process from L-aspartate"/>
    <property type="evidence" value="ECO:0007669"/>
    <property type="project" value="TreeGrafter"/>
</dbReference>
<dbReference type="NCBIfam" id="NF006878">
    <property type="entry name" value="PRK09375.1-2"/>
    <property type="match status" value="1"/>
</dbReference>
<gene>
    <name evidence="11" type="ORF">GCWU0000282_001634</name>
</gene>
<evidence type="ECO:0000256" key="8">
    <source>
        <dbReference type="ARBA" id="ARBA00023004"/>
    </source>
</evidence>
<evidence type="ECO:0000256" key="10">
    <source>
        <dbReference type="NCBIfam" id="TIGR00550"/>
    </source>
</evidence>
<dbReference type="Gene3D" id="3.40.50.10800">
    <property type="entry name" value="NadA-like"/>
    <property type="match status" value="3"/>
</dbReference>
<comment type="pathway">
    <text evidence="2">Cofactor biosynthesis; NAD(+) biosynthesis; quinolinate from iminoaspartate: step 1/1.</text>
</comment>
<organism evidence="11 12">
    <name type="scientific">Catonella morbi ATCC 51271</name>
    <dbReference type="NCBI Taxonomy" id="592026"/>
    <lineage>
        <taxon>Bacteria</taxon>
        <taxon>Bacillati</taxon>
        <taxon>Bacillota</taxon>
        <taxon>Clostridia</taxon>
        <taxon>Lachnospirales</taxon>
        <taxon>Lachnospiraceae</taxon>
        <taxon>Catonella</taxon>
    </lineage>
</organism>
<dbReference type="HOGENOM" id="CLU_047382_0_0_9"/>
<proteinExistence type="predicted"/>
<comment type="cofactor">
    <cofactor evidence="1">
        <name>[4Fe-4S] cluster</name>
        <dbReference type="ChEBI" id="CHEBI:49883"/>
    </cofactor>
</comment>
<evidence type="ECO:0000256" key="4">
    <source>
        <dbReference type="ARBA" id="ARBA00022485"/>
    </source>
</evidence>
<evidence type="ECO:0000256" key="1">
    <source>
        <dbReference type="ARBA" id="ARBA00001966"/>
    </source>
</evidence>
<evidence type="ECO:0000256" key="9">
    <source>
        <dbReference type="ARBA" id="ARBA00023014"/>
    </source>
</evidence>
<dbReference type="Proteomes" id="UP000018227">
    <property type="component" value="Unassembled WGS sequence"/>
</dbReference>
<reference evidence="11 12" key="1">
    <citation type="submission" date="2013-06" db="EMBL/GenBank/DDBJ databases">
        <authorList>
            <person name="Weinstock G."/>
            <person name="Sodergren E."/>
            <person name="Clifton S."/>
            <person name="Fulton L."/>
            <person name="Fulton B."/>
            <person name="Courtney L."/>
            <person name="Fronick C."/>
            <person name="Harrison M."/>
            <person name="Strong C."/>
            <person name="Farmer C."/>
            <person name="Delahaunty K."/>
            <person name="Markovic C."/>
            <person name="Hall O."/>
            <person name="Minx P."/>
            <person name="Tomlinson C."/>
            <person name="Mitreva M."/>
            <person name="Nelson J."/>
            <person name="Hou S."/>
            <person name="Wollam A."/>
            <person name="Pepin K.H."/>
            <person name="Johnson M."/>
            <person name="Bhonagiri V."/>
            <person name="Nash W.E."/>
            <person name="Warren W."/>
            <person name="Chinwalla A."/>
            <person name="Mardis E.R."/>
            <person name="Wilson R.K."/>
        </authorList>
    </citation>
    <scope>NUCLEOTIDE SEQUENCE [LARGE SCALE GENOMIC DNA]</scope>
    <source>
        <strain evidence="11 12">ATCC 51271</strain>
    </source>
</reference>
<dbReference type="GO" id="GO:0005829">
    <property type="term" value="C:cytosol"/>
    <property type="evidence" value="ECO:0007669"/>
    <property type="project" value="TreeGrafter"/>
</dbReference>
<evidence type="ECO:0000313" key="11">
    <source>
        <dbReference type="EMBL" id="ESL02764.1"/>
    </source>
</evidence>
<protein>
    <recommendedName>
        <fullName evidence="3 10">Quinolinate synthase</fullName>
        <ecNumber evidence="3 10">2.5.1.72</ecNumber>
    </recommendedName>
</protein>
<evidence type="ECO:0000256" key="6">
    <source>
        <dbReference type="ARBA" id="ARBA00022679"/>
    </source>
</evidence>
<dbReference type="NCBIfam" id="TIGR00550">
    <property type="entry name" value="nadA"/>
    <property type="match status" value="1"/>
</dbReference>
<evidence type="ECO:0000256" key="5">
    <source>
        <dbReference type="ARBA" id="ARBA00022642"/>
    </source>
</evidence>
<dbReference type="PANTHER" id="PTHR30573:SF0">
    <property type="entry name" value="QUINOLINATE SYNTHASE, CHLOROPLASTIC"/>
    <property type="match status" value="1"/>
</dbReference>
<sequence length="330" mass="37272">MCYHNIPKNILKEWERFVMENDIKSTVSKVNLSEKIRELCREKDAAILAHYYVDGEIQDLADFVGDSFYLAKMAKELPNKIIVFCGVTFMGESACIMNPDKKILVPDMSAECPMAIMTEKEEIEAVREKYEDLAVVCYINSLARTKALCDVCITSSNAFNIVKNLPQKNIYMIPDGNLARWIATKLPEKNIIPGKGYCHVHHRITLSDILEAKEKYPGAPVLTHPECRIEVCEISDYVGSTSGIIQFASESDCNEFIICTEIGVGHKLRADNPDKKFHFIKKGVCTSMRRLSLESVYNCLLNETPTAYVEEETGRKAEHSLVRMLELAGN</sequence>
<keyword evidence="6" id="KW-0808">Transferase</keyword>
<dbReference type="PANTHER" id="PTHR30573">
    <property type="entry name" value="QUINOLINATE SYNTHETASE A"/>
    <property type="match status" value="1"/>
</dbReference>
<keyword evidence="12" id="KW-1185">Reference proteome</keyword>
<dbReference type="InterPro" id="IPR036094">
    <property type="entry name" value="NadA_sf"/>
</dbReference>
<accession>V2XKS3</accession>
<evidence type="ECO:0000256" key="7">
    <source>
        <dbReference type="ARBA" id="ARBA00022723"/>
    </source>
</evidence>
<dbReference type="eggNOG" id="COG0379">
    <property type="taxonomic scope" value="Bacteria"/>
</dbReference>
<dbReference type="GO" id="GO:0051539">
    <property type="term" value="F:4 iron, 4 sulfur cluster binding"/>
    <property type="evidence" value="ECO:0007669"/>
    <property type="project" value="UniProtKB-KW"/>
</dbReference>
<dbReference type="GO" id="GO:0008987">
    <property type="term" value="F:quinolinate synthetase A activity"/>
    <property type="evidence" value="ECO:0007669"/>
    <property type="project" value="UniProtKB-UniRule"/>
</dbReference>
<dbReference type="Pfam" id="PF02445">
    <property type="entry name" value="NadA"/>
    <property type="match status" value="1"/>
</dbReference>
<keyword evidence="5" id="KW-0662">Pyridine nucleotide biosynthesis</keyword>
<comment type="caution">
    <text evidence="11">The sequence shown here is derived from an EMBL/GenBank/DDBJ whole genome shotgun (WGS) entry which is preliminary data.</text>
</comment>
<dbReference type="UniPathway" id="UPA00253">
    <property type="reaction ID" value="UER00327"/>
</dbReference>
<keyword evidence="7" id="KW-0479">Metal-binding</keyword>
<dbReference type="GO" id="GO:0046872">
    <property type="term" value="F:metal ion binding"/>
    <property type="evidence" value="ECO:0007669"/>
    <property type="project" value="UniProtKB-KW"/>
</dbReference>
<dbReference type="SUPFAM" id="SSF142754">
    <property type="entry name" value="NadA-like"/>
    <property type="match status" value="1"/>
</dbReference>
<evidence type="ECO:0000256" key="2">
    <source>
        <dbReference type="ARBA" id="ARBA00005065"/>
    </source>
</evidence>
<keyword evidence="8" id="KW-0408">Iron</keyword>
<evidence type="ECO:0000313" key="12">
    <source>
        <dbReference type="Proteomes" id="UP000018227"/>
    </source>
</evidence>
<keyword evidence="9" id="KW-0411">Iron-sulfur</keyword>
<dbReference type="EC" id="2.5.1.72" evidence="3 10"/>
<dbReference type="EMBL" id="ACIL03000013">
    <property type="protein sequence ID" value="ESL02764.1"/>
    <property type="molecule type" value="Genomic_DNA"/>
</dbReference>
<evidence type="ECO:0000256" key="3">
    <source>
        <dbReference type="ARBA" id="ARBA00012669"/>
    </source>
</evidence>
<keyword evidence="4" id="KW-0004">4Fe-4S</keyword>